<gene>
    <name evidence="1" type="ORF">UFOPK1788_00763</name>
</gene>
<protein>
    <submittedName>
        <fullName evidence="1">Unannotated protein</fullName>
    </submittedName>
</protein>
<sequence>MHTSEQDLVGDCEGFGRGDSPVGDVQQTVIGDNDERIDFAPQTSNSDVGLFATTACFKPERFCHDTNCECANGFCDSSNDRRTACSRSSTFTSCDKHEVSAGEALFDFLGVILRCVATDFGVSPSTKATGELSADVELDVSIAHEQRLSVGVDCDELNSANTCVNHSIHGVDSAAADTDYLDDGKVIVAAGSHGNPPTFRLHLKLRLSAPREAPTS</sequence>
<proteinExistence type="predicted"/>
<dbReference type="EMBL" id="CAEZUE010000092">
    <property type="protein sequence ID" value="CAB4595447.1"/>
    <property type="molecule type" value="Genomic_DNA"/>
</dbReference>
<evidence type="ECO:0000313" key="1">
    <source>
        <dbReference type="EMBL" id="CAB4595447.1"/>
    </source>
</evidence>
<organism evidence="1">
    <name type="scientific">freshwater metagenome</name>
    <dbReference type="NCBI Taxonomy" id="449393"/>
    <lineage>
        <taxon>unclassified sequences</taxon>
        <taxon>metagenomes</taxon>
        <taxon>ecological metagenomes</taxon>
    </lineage>
</organism>
<name>A0A6J6G2K5_9ZZZZ</name>
<reference evidence="1" key="1">
    <citation type="submission" date="2020-05" db="EMBL/GenBank/DDBJ databases">
        <authorList>
            <person name="Chiriac C."/>
            <person name="Salcher M."/>
            <person name="Ghai R."/>
            <person name="Kavagutti S V."/>
        </authorList>
    </citation>
    <scope>NUCLEOTIDE SEQUENCE</scope>
</reference>
<dbReference type="AlphaFoldDB" id="A0A6J6G2K5"/>
<accession>A0A6J6G2K5</accession>
<dbReference type="AntiFam" id="ANF00119">
    <property type="entry name" value="Shadow ORF (opposite ftsZ)"/>
</dbReference>